<dbReference type="InterPro" id="IPR019398">
    <property type="entry name" value="Pre-rRNA_process_TSR2"/>
</dbReference>
<organism evidence="4 5">
    <name type="scientific">Pichia californica</name>
    <dbReference type="NCBI Taxonomy" id="460514"/>
    <lineage>
        <taxon>Eukaryota</taxon>
        <taxon>Fungi</taxon>
        <taxon>Dikarya</taxon>
        <taxon>Ascomycota</taxon>
        <taxon>Saccharomycotina</taxon>
        <taxon>Pichiomycetes</taxon>
        <taxon>Pichiales</taxon>
        <taxon>Pichiaceae</taxon>
        <taxon>Pichia</taxon>
    </lineage>
</organism>
<dbReference type="EMBL" id="PUHW01000340">
    <property type="protein sequence ID" value="KAG0686968.1"/>
    <property type="molecule type" value="Genomic_DNA"/>
</dbReference>
<feature type="region of interest" description="Disordered" evidence="3">
    <location>
        <begin position="195"/>
        <end position="217"/>
    </location>
</feature>
<gene>
    <name evidence="4" type="ORF">C6P40_003099</name>
</gene>
<evidence type="ECO:0000256" key="1">
    <source>
        <dbReference type="ARBA" id="ARBA00006524"/>
    </source>
</evidence>
<dbReference type="Pfam" id="PF10273">
    <property type="entry name" value="WGG"/>
    <property type="match status" value="1"/>
</dbReference>
<protein>
    <recommendedName>
        <fullName evidence="6">Pre-rRNA-processing protein TSR2</fullName>
    </recommendedName>
</protein>
<dbReference type="PANTHER" id="PTHR21250">
    <property type="entry name" value="PRE-RRNA-PROCESSING PROTEIN TSR2 HOMOLOG"/>
    <property type="match status" value="1"/>
</dbReference>
<comment type="caution">
    <text evidence="4">The sequence shown here is derived from an EMBL/GenBank/DDBJ whole genome shotgun (WGS) entry which is preliminary data.</text>
</comment>
<dbReference type="AlphaFoldDB" id="A0A9P6WJ16"/>
<dbReference type="GO" id="GO:0006364">
    <property type="term" value="P:rRNA processing"/>
    <property type="evidence" value="ECO:0007669"/>
    <property type="project" value="UniProtKB-KW"/>
</dbReference>
<feature type="region of interest" description="Disordered" evidence="3">
    <location>
        <begin position="154"/>
        <end position="183"/>
    </location>
</feature>
<comment type="similarity">
    <text evidence="1">Belongs to the TSR2 family.</text>
</comment>
<evidence type="ECO:0000256" key="3">
    <source>
        <dbReference type="SAM" id="MobiDB-lite"/>
    </source>
</evidence>
<evidence type="ECO:0000313" key="4">
    <source>
        <dbReference type="EMBL" id="KAG0686968.1"/>
    </source>
</evidence>
<accession>A0A9P6WJ16</accession>
<name>A0A9P6WJ16_9ASCO</name>
<feature type="compositionally biased region" description="Acidic residues" evidence="3">
    <location>
        <begin position="159"/>
        <end position="183"/>
    </location>
</feature>
<proteinExistence type="inferred from homology"/>
<sequence>MSELFLEDPGTLIAEEPSIKLLPFPTDQQDANFELGVSMVIYGWYTLTTAVDNKWGGPQSAEKRDWISGVIVEEFENNKEIDIIYIHELLCGIMEDEFDTVIEDQSTIEVATKIINIYKQCQIKYFDDIKNLYSKWLSKQKNGQKIVANIINDPLNPDISDDDDENNEEDNHDNDNGNDVDVEMDVDMVDVIEEHKPTGPIIDDDGFTVVTNKKGKR</sequence>
<evidence type="ECO:0000313" key="5">
    <source>
        <dbReference type="Proteomes" id="UP000697127"/>
    </source>
</evidence>
<keyword evidence="2" id="KW-0698">rRNA processing</keyword>
<dbReference type="Proteomes" id="UP000697127">
    <property type="component" value="Unassembled WGS sequence"/>
</dbReference>
<dbReference type="OrthoDB" id="263560at2759"/>
<keyword evidence="5" id="KW-1185">Reference proteome</keyword>
<evidence type="ECO:0000256" key="2">
    <source>
        <dbReference type="ARBA" id="ARBA00022552"/>
    </source>
</evidence>
<reference evidence="4" key="1">
    <citation type="submission" date="2020-11" db="EMBL/GenBank/DDBJ databases">
        <title>Kefir isolates.</title>
        <authorList>
            <person name="Marcisauskas S."/>
            <person name="Kim Y."/>
            <person name="Blasche S."/>
        </authorList>
    </citation>
    <scope>NUCLEOTIDE SEQUENCE</scope>
    <source>
        <strain evidence="4">Olga-1</strain>
    </source>
</reference>
<evidence type="ECO:0008006" key="6">
    <source>
        <dbReference type="Google" id="ProtNLM"/>
    </source>
</evidence>